<dbReference type="PATRIC" id="fig|1167006.5.peg.1514"/>
<reference evidence="2" key="1">
    <citation type="journal article" date="2013" name="Stand. Genomic Sci.">
        <title>Complete genome sequence of Desulfocapsa sulfexigens, a marine deltaproteobacterium specialized in disproportionating inorganic sulfur compounds.</title>
        <authorList>
            <person name="Finster K.W."/>
            <person name="Kjeldsen K.U."/>
            <person name="Kube M."/>
            <person name="Reinhardt R."/>
            <person name="Mussmann M."/>
            <person name="Amann R."/>
            <person name="Schreiber L."/>
        </authorList>
    </citation>
    <scope>NUCLEOTIDE SEQUENCE [LARGE SCALE GENOMIC DNA]</scope>
    <source>
        <strain evidence="2">DSM 10523 / SB164P1</strain>
    </source>
</reference>
<evidence type="ECO:0000313" key="2">
    <source>
        <dbReference type="Proteomes" id="UP000011721"/>
    </source>
</evidence>
<keyword evidence="2" id="KW-1185">Reference proteome</keyword>
<dbReference type="STRING" id="1167006.UWK_01374"/>
<name>M1PE08_DESSD</name>
<dbReference type="AlphaFoldDB" id="M1PE08"/>
<dbReference type="KEGG" id="dsf:UWK_01374"/>
<gene>
    <name evidence="1" type="ordered locus">UWK_01374</name>
</gene>
<organism evidence="1 2">
    <name type="scientific">Desulfocapsa sulfexigens (strain DSM 10523 / SB164P1)</name>
    <dbReference type="NCBI Taxonomy" id="1167006"/>
    <lineage>
        <taxon>Bacteria</taxon>
        <taxon>Pseudomonadati</taxon>
        <taxon>Thermodesulfobacteriota</taxon>
        <taxon>Desulfobulbia</taxon>
        <taxon>Desulfobulbales</taxon>
        <taxon>Desulfocapsaceae</taxon>
        <taxon>Desulfocapsa</taxon>
    </lineage>
</organism>
<dbReference type="RefSeq" id="WP_015403626.1">
    <property type="nucleotide sequence ID" value="NC_020304.1"/>
</dbReference>
<proteinExistence type="predicted"/>
<protein>
    <submittedName>
        <fullName evidence="1">Uncharacterized protein</fullName>
    </submittedName>
</protein>
<evidence type="ECO:0000313" key="1">
    <source>
        <dbReference type="EMBL" id="AGF77935.1"/>
    </source>
</evidence>
<dbReference type="OrthoDB" id="5396767at2"/>
<dbReference type="EMBL" id="CP003985">
    <property type="protein sequence ID" value="AGF77935.1"/>
    <property type="molecule type" value="Genomic_DNA"/>
</dbReference>
<sequence length="195" mass="21200">MKHITLTVESGSLPRFTTLLQSGIYLEVNQGTSIGDLLFALPGFSVEYVKSRVQTIFLNGLPADNLEQHLWGQQVVLAISAAMPGLAGAIFRKGGVHSSLRTETATEPSGVKRDDQPVQVRLKLFNMIAVEKGVELLEKSCVVASVSLKKFLAYRPPLLAAIQTITLNGKDLGSDTVTSHLESDDKIILTIRNRT</sequence>
<dbReference type="Proteomes" id="UP000011721">
    <property type="component" value="Chromosome"/>
</dbReference>
<accession>M1PE08</accession>
<dbReference type="HOGENOM" id="CLU_115327_0_0_7"/>
<dbReference type="eggNOG" id="ENOG5032WXJ">
    <property type="taxonomic scope" value="Bacteria"/>
</dbReference>